<feature type="chain" id="PRO_5002367802" evidence="1">
    <location>
        <begin position="23"/>
        <end position="340"/>
    </location>
</feature>
<accession>A0A0E0MMR6</accession>
<proteinExistence type="predicted"/>
<dbReference type="EnsemblPlants" id="OPUNC12G11810.1">
    <property type="protein sequence ID" value="OPUNC12G11810.1"/>
    <property type="gene ID" value="OPUNC12G11810"/>
</dbReference>
<evidence type="ECO:0000256" key="1">
    <source>
        <dbReference type="SAM" id="SignalP"/>
    </source>
</evidence>
<feature type="signal peptide" evidence="1">
    <location>
        <begin position="1"/>
        <end position="22"/>
    </location>
</feature>
<dbReference type="HOGENOM" id="CLU_817316_0_0_1"/>
<keyword evidence="1" id="KW-0732">Signal</keyword>
<evidence type="ECO:0000313" key="3">
    <source>
        <dbReference type="Proteomes" id="UP000026962"/>
    </source>
</evidence>
<sequence length="340" mass="36136">MAMARMMPSFLVMFWHLEIAKARVDAADAALEATPDLPDFAHEITEIPLCISSFSLPLGPPPVVAVCRSPPPSPVRCSPTHPPPPTVVACPPLRCRPSATPSHLHIAGDGSGCDLLCPETAAAAAAAARDGGCGCGLARRRRRLRPKATAATGGCDGGGCAWRLQRQRPLLLSPKRRLKIAVMKKICMSSTMELIERLEESVDVGTAPPLPPLPSDHEGDSPAAAAVTPRLLRQEGEGCPLHVDGGGSRPLSLEPAHCYRQVIPRHCLGGKSRERKERSSGLLTLDTFLGDLQVPVEGEERWHHPALALAISTSVSLPCARPGHGSSELIRAETLGLDYI</sequence>
<reference evidence="2" key="1">
    <citation type="submission" date="2015-04" db="UniProtKB">
        <authorList>
            <consortium name="EnsemblPlants"/>
        </authorList>
    </citation>
    <scope>IDENTIFICATION</scope>
</reference>
<keyword evidence="3" id="KW-1185">Reference proteome</keyword>
<protein>
    <submittedName>
        <fullName evidence="2">Uncharacterized protein</fullName>
    </submittedName>
</protein>
<dbReference type="Gramene" id="OPUNC12G11810.1">
    <property type="protein sequence ID" value="OPUNC12G11810.1"/>
    <property type="gene ID" value="OPUNC12G11810"/>
</dbReference>
<dbReference type="Proteomes" id="UP000026962">
    <property type="component" value="Chromosome 12"/>
</dbReference>
<reference evidence="2" key="2">
    <citation type="submission" date="2018-05" db="EMBL/GenBank/DDBJ databases">
        <title>OpunRS2 (Oryza punctata Reference Sequence Version 2).</title>
        <authorList>
            <person name="Zhang J."/>
            <person name="Kudrna D."/>
            <person name="Lee S."/>
            <person name="Talag J."/>
            <person name="Welchert J."/>
            <person name="Wing R.A."/>
        </authorList>
    </citation>
    <scope>NUCLEOTIDE SEQUENCE [LARGE SCALE GENOMIC DNA]</scope>
</reference>
<evidence type="ECO:0000313" key="2">
    <source>
        <dbReference type="EnsemblPlants" id="OPUNC12G11810.1"/>
    </source>
</evidence>
<name>A0A0E0MMR6_ORYPU</name>
<organism evidence="2">
    <name type="scientific">Oryza punctata</name>
    <name type="common">Red rice</name>
    <dbReference type="NCBI Taxonomy" id="4537"/>
    <lineage>
        <taxon>Eukaryota</taxon>
        <taxon>Viridiplantae</taxon>
        <taxon>Streptophyta</taxon>
        <taxon>Embryophyta</taxon>
        <taxon>Tracheophyta</taxon>
        <taxon>Spermatophyta</taxon>
        <taxon>Magnoliopsida</taxon>
        <taxon>Liliopsida</taxon>
        <taxon>Poales</taxon>
        <taxon>Poaceae</taxon>
        <taxon>BOP clade</taxon>
        <taxon>Oryzoideae</taxon>
        <taxon>Oryzeae</taxon>
        <taxon>Oryzinae</taxon>
        <taxon>Oryza</taxon>
    </lineage>
</organism>
<dbReference type="AlphaFoldDB" id="A0A0E0MMR6"/>